<dbReference type="OMA" id="WHLALKE"/>
<dbReference type="KEGG" id="pfy:PFICI_00246"/>
<dbReference type="AlphaFoldDB" id="W3XK48"/>
<dbReference type="InParanoid" id="W3XK48"/>
<dbReference type="Proteomes" id="UP000030651">
    <property type="component" value="Unassembled WGS sequence"/>
</dbReference>
<evidence type="ECO:0000313" key="2">
    <source>
        <dbReference type="EMBL" id="ETS86418.1"/>
    </source>
</evidence>
<dbReference type="PROSITE" id="PS50181">
    <property type="entry name" value="FBOX"/>
    <property type="match status" value="1"/>
</dbReference>
<evidence type="ECO:0000259" key="1">
    <source>
        <dbReference type="PROSITE" id="PS50181"/>
    </source>
</evidence>
<dbReference type="OrthoDB" id="4918043at2759"/>
<name>W3XK48_PESFW</name>
<accession>W3XK48</accession>
<keyword evidence="3" id="KW-1185">Reference proteome</keyword>
<protein>
    <recommendedName>
        <fullName evidence="1">F-box domain-containing protein</fullName>
    </recommendedName>
</protein>
<dbReference type="RefSeq" id="XP_007827018.1">
    <property type="nucleotide sequence ID" value="XM_007828827.1"/>
</dbReference>
<dbReference type="EMBL" id="KI912109">
    <property type="protein sequence ID" value="ETS86418.1"/>
    <property type="molecule type" value="Genomic_DNA"/>
</dbReference>
<sequence length="343" mass="38658">MDLSLLPAELVLNLVKHMDMATLLSFMITNKSNHSLVRSYEHSICKAKVEGISALTTKRNFLSSSDVYREVCAPDTFPWVCELELRERRIADIISSGYIDITSPPGLQPLTTVQQKRFIALLERSLRHCDAIADVAASMPDALPEYDYTLVSSGFWGHMARLPASMRTRNPFTNTPARSAQIEYIKSLPVEDLAALYVTITAAGAGHVQDRPDVQADPSFSERLTVFEECVLRHGTWFFWAQVSAQAKRKKWTNTTSIAVDDDPQVERKLASRNLTLREMTGYMLIAGMSELIEWETGAEDVPPGLRMSLLDAAEDRFEDDEGRPPVYHLYKLVRKLVFEGKE</sequence>
<feature type="domain" description="F-box" evidence="1">
    <location>
        <begin position="1"/>
        <end position="47"/>
    </location>
</feature>
<proteinExistence type="predicted"/>
<organism evidence="2 3">
    <name type="scientific">Pestalotiopsis fici (strain W106-1 / CGMCC3.15140)</name>
    <dbReference type="NCBI Taxonomy" id="1229662"/>
    <lineage>
        <taxon>Eukaryota</taxon>
        <taxon>Fungi</taxon>
        <taxon>Dikarya</taxon>
        <taxon>Ascomycota</taxon>
        <taxon>Pezizomycotina</taxon>
        <taxon>Sordariomycetes</taxon>
        <taxon>Xylariomycetidae</taxon>
        <taxon>Amphisphaeriales</taxon>
        <taxon>Sporocadaceae</taxon>
        <taxon>Pestalotiopsis</taxon>
    </lineage>
</organism>
<dbReference type="Pfam" id="PF00646">
    <property type="entry name" value="F-box"/>
    <property type="match status" value="1"/>
</dbReference>
<dbReference type="eggNOG" id="ENOG502RR7C">
    <property type="taxonomic scope" value="Eukaryota"/>
</dbReference>
<dbReference type="STRING" id="1229662.W3XK48"/>
<dbReference type="InterPro" id="IPR001810">
    <property type="entry name" value="F-box_dom"/>
</dbReference>
<evidence type="ECO:0000313" key="3">
    <source>
        <dbReference type="Proteomes" id="UP000030651"/>
    </source>
</evidence>
<reference evidence="3" key="1">
    <citation type="journal article" date="2015" name="BMC Genomics">
        <title>Genomic and transcriptomic analysis of the endophytic fungus Pestalotiopsis fici reveals its lifestyle and high potential for synthesis of natural products.</title>
        <authorList>
            <person name="Wang X."/>
            <person name="Zhang X."/>
            <person name="Liu L."/>
            <person name="Xiang M."/>
            <person name="Wang W."/>
            <person name="Sun X."/>
            <person name="Che Y."/>
            <person name="Guo L."/>
            <person name="Liu G."/>
            <person name="Guo L."/>
            <person name="Wang C."/>
            <person name="Yin W.B."/>
            <person name="Stadler M."/>
            <person name="Zhang X."/>
            <person name="Liu X."/>
        </authorList>
    </citation>
    <scope>NUCLEOTIDE SEQUENCE [LARGE SCALE GENOMIC DNA]</scope>
    <source>
        <strain evidence="3">W106-1 / CGMCC3.15140</strain>
    </source>
</reference>
<dbReference type="HOGENOM" id="CLU_809183_0_0_1"/>
<dbReference type="GeneID" id="19265259"/>
<gene>
    <name evidence="2" type="ORF">PFICI_00246</name>
</gene>